<keyword evidence="1" id="KW-0812">Transmembrane</keyword>
<protein>
    <submittedName>
        <fullName evidence="2">Zinc-regulated transporter 1</fullName>
    </submittedName>
</protein>
<sequence length="91" mass="9952">MAAYQECNARVPAVPERTTQHAQIICYLNDSGNEYNGNLGARISSIFVIGGVSTILTFFPVVAKRVPKLHIPLYVYLFARYFGSGVIVATA</sequence>
<feature type="transmembrane region" description="Helical" evidence="1">
    <location>
        <begin position="39"/>
        <end position="61"/>
    </location>
</feature>
<evidence type="ECO:0000313" key="2">
    <source>
        <dbReference type="EMBL" id="KPI34566.1"/>
    </source>
</evidence>
<keyword evidence="1" id="KW-0472">Membrane</keyword>
<name>A0A0N1H1E5_9EURO</name>
<dbReference type="VEuPathDB" id="FungiDB:AB675_11190"/>
<dbReference type="AlphaFoldDB" id="A0A0N1H1E5"/>
<gene>
    <name evidence="2" type="ORF">AB675_11190</name>
</gene>
<dbReference type="EMBL" id="LFJN01000056">
    <property type="protein sequence ID" value="KPI34566.1"/>
    <property type="molecule type" value="Genomic_DNA"/>
</dbReference>
<keyword evidence="3" id="KW-1185">Reference proteome</keyword>
<accession>A0A0N1H1E5</accession>
<comment type="caution">
    <text evidence="2">The sequence shown here is derived from an EMBL/GenBank/DDBJ whole genome shotgun (WGS) entry which is preliminary data.</text>
</comment>
<feature type="transmembrane region" description="Helical" evidence="1">
    <location>
        <begin position="73"/>
        <end position="90"/>
    </location>
</feature>
<dbReference type="GeneID" id="28731896"/>
<reference evidence="2 3" key="1">
    <citation type="submission" date="2015-06" db="EMBL/GenBank/DDBJ databases">
        <title>Draft genome of the ant-associated black yeast Phialophora attae CBS 131958.</title>
        <authorList>
            <person name="Moreno L.F."/>
            <person name="Stielow B.J."/>
            <person name="de Hoog S."/>
            <person name="Vicente V.A."/>
            <person name="Weiss V.A."/>
            <person name="de Vries M."/>
            <person name="Cruz L.M."/>
            <person name="Souza E.M."/>
        </authorList>
    </citation>
    <scope>NUCLEOTIDE SEQUENCE [LARGE SCALE GENOMIC DNA]</scope>
    <source>
        <strain evidence="2 3">CBS 131958</strain>
    </source>
</reference>
<organism evidence="2 3">
    <name type="scientific">Cyphellophora attinorum</name>
    <dbReference type="NCBI Taxonomy" id="1664694"/>
    <lineage>
        <taxon>Eukaryota</taxon>
        <taxon>Fungi</taxon>
        <taxon>Dikarya</taxon>
        <taxon>Ascomycota</taxon>
        <taxon>Pezizomycotina</taxon>
        <taxon>Eurotiomycetes</taxon>
        <taxon>Chaetothyriomycetidae</taxon>
        <taxon>Chaetothyriales</taxon>
        <taxon>Cyphellophoraceae</taxon>
        <taxon>Cyphellophora</taxon>
    </lineage>
</organism>
<dbReference type="Proteomes" id="UP000038010">
    <property type="component" value="Unassembled WGS sequence"/>
</dbReference>
<dbReference type="OrthoDB" id="448280at2759"/>
<evidence type="ECO:0000256" key="1">
    <source>
        <dbReference type="SAM" id="Phobius"/>
    </source>
</evidence>
<keyword evidence="1" id="KW-1133">Transmembrane helix</keyword>
<dbReference type="STRING" id="1664694.A0A0N1H1E5"/>
<proteinExistence type="predicted"/>
<dbReference type="RefSeq" id="XP_017994529.1">
    <property type="nucleotide sequence ID" value="XM_018140016.1"/>
</dbReference>
<evidence type="ECO:0000313" key="3">
    <source>
        <dbReference type="Proteomes" id="UP000038010"/>
    </source>
</evidence>